<evidence type="ECO:0000313" key="1">
    <source>
        <dbReference type="EMBL" id="KAI3723718.1"/>
    </source>
</evidence>
<dbReference type="EMBL" id="CM042014">
    <property type="protein sequence ID" value="KAI3723718.1"/>
    <property type="molecule type" value="Genomic_DNA"/>
</dbReference>
<evidence type="ECO:0000313" key="2">
    <source>
        <dbReference type="Proteomes" id="UP001055811"/>
    </source>
</evidence>
<accession>A0ACB9BNV8</accession>
<reference evidence="2" key="1">
    <citation type="journal article" date="2022" name="Mol. Ecol. Resour.">
        <title>The genomes of chicory, endive, great burdock and yacon provide insights into Asteraceae palaeo-polyploidization history and plant inulin production.</title>
        <authorList>
            <person name="Fan W."/>
            <person name="Wang S."/>
            <person name="Wang H."/>
            <person name="Wang A."/>
            <person name="Jiang F."/>
            <person name="Liu H."/>
            <person name="Zhao H."/>
            <person name="Xu D."/>
            <person name="Zhang Y."/>
        </authorList>
    </citation>
    <scope>NUCLEOTIDE SEQUENCE [LARGE SCALE GENOMIC DNA]</scope>
    <source>
        <strain evidence="2">cv. Punajuju</strain>
    </source>
</reference>
<sequence>MKEEEQKSLYSFLGVIIGERKKENPKPTSHFPKNSKRKKQRIYAKKADGDDGAAEVNKYTTKIRTHISSSLDLLFLSQKKARRRVSYYVLVVYCSRSFV</sequence>
<reference evidence="1 2" key="2">
    <citation type="journal article" date="2022" name="Mol. Ecol. Resour.">
        <title>The genomes of chicory, endive, great burdock and yacon provide insights into Asteraceae paleo-polyploidization history and plant inulin production.</title>
        <authorList>
            <person name="Fan W."/>
            <person name="Wang S."/>
            <person name="Wang H."/>
            <person name="Wang A."/>
            <person name="Jiang F."/>
            <person name="Liu H."/>
            <person name="Zhao H."/>
            <person name="Xu D."/>
            <person name="Zhang Y."/>
        </authorList>
    </citation>
    <scope>NUCLEOTIDE SEQUENCE [LARGE SCALE GENOMIC DNA]</scope>
    <source>
        <strain evidence="2">cv. Punajuju</strain>
        <tissue evidence="1">Leaves</tissue>
    </source>
</reference>
<keyword evidence="2" id="KW-1185">Reference proteome</keyword>
<dbReference type="Proteomes" id="UP001055811">
    <property type="component" value="Linkage Group LG06"/>
</dbReference>
<proteinExistence type="predicted"/>
<name>A0ACB9BNV8_CICIN</name>
<gene>
    <name evidence="1" type="ORF">L2E82_35475</name>
</gene>
<organism evidence="1 2">
    <name type="scientific">Cichorium intybus</name>
    <name type="common">Chicory</name>
    <dbReference type="NCBI Taxonomy" id="13427"/>
    <lineage>
        <taxon>Eukaryota</taxon>
        <taxon>Viridiplantae</taxon>
        <taxon>Streptophyta</taxon>
        <taxon>Embryophyta</taxon>
        <taxon>Tracheophyta</taxon>
        <taxon>Spermatophyta</taxon>
        <taxon>Magnoliopsida</taxon>
        <taxon>eudicotyledons</taxon>
        <taxon>Gunneridae</taxon>
        <taxon>Pentapetalae</taxon>
        <taxon>asterids</taxon>
        <taxon>campanulids</taxon>
        <taxon>Asterales</taxon>
        <taxon>Asteraceae</taxon>
        <taxon>Cichorioideae</taxon>
        <taxon>Cichorieae</taxon>
        <taxon>Cichoriinae</taxon>
        <taxon>Cichorium</taxon>
    </lineage>
</organism>
<comment type="caution">
    <text evidence="1">The sequence shown here is derived from an EMBL/GenBank/DDBJ whole genome shotgun (WGS) entry which is preliminary data.</text>
</comment>
<protein>
    <submittedName>
        <fullName evidence="1">Uncharacterized protein</fullName>
    </submittedName>
</protein>